<reference evidence="5" key="1">
    <citation type="journal article" date="2020" name="mSystems">
        <title>Genome- and Community-Level Interaction Insights into Carbon Utilization and Element Cycling Functions of Hydrothermarchaeota in Hydrothermal Sediment.</title>
        <authorList>
            <person name="Zhou Z."/>
            <person name="Liu Y."/>
            <person name="Xu W."/>
            <person name="Pan J."/>
            <person name="Luo Z.H."/>
            <person name="Li M."/>
        </authorList>
    </citation>
    <scope>NUCLEOTIDE SEQUENCE [LARGE SCALE GENOMIC DNA]</scope>
    <source>
        <strain evidence="5">HyVt-237</strain>
    </source>
</reference>
<evidence type="ECO:0000259" key="4">
    <source>
        <dbReference type="PROSITE" id="PS51857"/>
    </source>
</evidence>
<dbReference type="InterPro" id="IPR002059">
    <property type="entry name" value="CSP_DNA-bd"/>
</dbReference>
<sequence>MGEVKEGRVKWFDPRKGYGFIELEDGSEDVFVHFTDVVGEGYKTLEEGQRVRFEIVKSDKGPKAVNVEKI</sequence>
<dbReference type="CDD" id="cd04458">
    <property type="entry name" value="CSP_CDS"/>
    <property type="match status" value="1"/>
</dbReference>
<evidence type="ECO:0000256" key="3">
    <source>
        <dbReference type="RuleBase" id="RU000408"/>
    </source>
</evidence>
<feature type="domain" description="CSD" evidence="4">
    <location>
        <begin position="4"/>
        <end position="69"/>
    </location>
</feature>
<dbReference type="Proteomes" id="UP000885931">
    <property type="component" value="Unassembled WGS sequence"/>
</dbReference>
<keyword evidence="2" id="KW-0963">Cytoplasm</keyword>
<accession>A0A7C1BDF3</accession>
<organism evidence="5">
    <name type="scientific">candidate division WOR-3 bacterium</name>
    <dbReference type="NCBI Taxonomy" id="2052148"/>
    <lineage>
        <taxon>Bacteria</taxon>
        <taxon>Bacteria division WOR-3</taxon>
    </lineage>
</organism>
<evidence type="ECO:0000313" key="5">
    <source>
        <dbReference type="EMBL" id="HDM89803.1"/>
    </source>
</evidence>
<dbReference type="PROSITE" id="PS00352">
    <property type="entry name" value="CSD_1"/>
    <property type="match status" value="1"/>
</dbReference>
<dbReference type="PIRSF" id="PIRSF002599">
    <property type="entry name" value="Cold_shock_A"/>
    <property type="match status" value="1"/>
</dbReference>
<gene>
    <name evidence="5" type="ORF">ENG67_01165</name>
</gene>
<dbReference type="InterPro" id="IPR050181">
    <property type="entry name" value="Cold_shock_domain"/>
</dbReference>
<dbReference type="AlphaFoldDB" id="A0A7C1BDF3"/>
<proteinExistence type="predicted"/>
<dbReference type="PRINTS" id="PR00050">
    <property type="entry name" value="COLDSHOCK"/>
</dbReference>
<dbReference type="Pfam" id="PF00313">
    <property type="entry name" value="CSD"/>
    <property type="match status" value="1"/>
</dbReference>
<dbReference type="FunFam" id="2.40.50.140:FF:000006">
    <property type="entry name" value="Cold shock protein CspC"/>
    <property type="match status" value="1"/>
</dbReference>
<dbReference type="Gene3D" id="2.40.50.140">
    <property type="entry name" value="Nucleic acid-binding proteins"/>
    <property type="match status" value="1"/>
</dbReference>
<evidence type="ECO:0000256" key="1">
    <source>
        <dbReference type="ARBA" id="ARBA00004496"/>
    </source>
</evidence>
<dbReference type="GO" id="GO:0005737">
    <property type="term" value="C:cytoplasm"/>
    <property type="evidence" value="ECO:0007669"/>
    <property type="project" value="UniProtKB-SubCell"/>
</dbReference>
<dbReference type="GO" id="GO:0003676">
    <property type="term" value="F:nucleic acid binding"/>
    <property type="evidence" value="ECO:0007669"/>
    <property type="project" value="InterPro"/>
</dbReference>
<dbReference type="InterPro" id="IPR011129">
    <property type="entry name" value="CSD"/>
</dbReference>
<dbReference type="InterPro" id="IPR019844">
    <property type="entry name" value="CSD_CS"/>
</dbReference>
<evidence type="ECO:0000256" key="2">
    <source>
        <dbReference type="ARBA" id="ARBA00022490"/>
    </source>
</evidence>
<name>A0A7C1BDF3_UNCW3</name>
<dbReference type="SMART" id="SM00357">
    <property type="entry name" value="CSP"/>
    <property type="match status" value="1"/>
</dbReference>
<dbReference type="EMBL" id="DRBW01000046">
    <property type="protein sequence ID" value="HDM89803.1"/>
    <property type="molecule type" value="Genomic_DNA"/>
</dbReference>
<comment type="subcellular location">
    <subcellularLocation>
        <location evidence="1 3">Cytoplasm</location>
    </subcellularLocation>
</comment>
<dbReference type="PANTHER" id="PTHR11544">
    <property type="entry name" value="COLD SHOCK DOMAIN CONTAINING PROTEINS"/>
    <property type="match status" value="1"/>
</dbReference>
<dbReference type="PROSITE" id="PS51857">
    <property type="entry name" value="CSD_2"/>
    <property type="match status" value="1"/>
</dbReference>
<dbReference type="SUPFAM" id="SSF50249">
    <property type="entry name" value="Nucleic acid-binding proteins"/>
    <property type="match status" value="1"/>
</dbReference>
<protein>
    <submittedName>
        <fullName evidence="5">Cold-shock protein</fullName>
    </submittedName>
</protein>
<dbReference type="InterPro" id="IPR012340">
    <property type="entry name" value="NA-bd_OB-fold"/>
</dbReference>
<comment type="caution">
    <text evidence="5">The sequence shown here is derived from an EMBL/GenBank/DDBJ whole genome shotgun (WGS) entry which is preliminary data.</text>
</comment>
<dbReference type="InterPro" id="IPR012156">
    <property type="entry name" value="Cold_shock_CspA"/>
</dbReference>